<name>A0A7M5V7I9_9CNID</name>
<keyword evidence="3" id="KW-1185">Reference proteome</keyword>
<evidence type="ECO:0000313" key="2">
    <source>
        <dbReference type="EnsemblMetazoa" id="CLYHEMP004996.2"/>
    </source>
</evidence>
<proteinExistence type="predicted"/>
<keyword evidence="1" id="KW-0732">Signal</keyword>
<feature type="chain" id="PRO_5029654404" description="Cnidarian restricted protein" evidence="1">
    <location>
        <begin position="21"/>
        <end position="123"/>
    </location>
</feature>
<evidence type="ECO:0000313" key="3">
    <source>
        <dbReference type="Proteomes" id="UP000594262"/>
    </source>
</evidence>
<protein>
    <recommendedName>
        <fullName evidence="4">Cnidarian restricted protein</fullName>
    </recommendedName>
</protein>
<dbReference type="EnsemblMetazoa" id="CLYHEMT004996.2">
    <property type="protein sequence ID" value="CLYHEMP004996.2"/>
    <property type="gene ID" value="CLYHEMG004996"/>
</dbReference>
<evidence type="ECO:0000256" key="1">
    <source>
        <dbReference type="SAM" id="SignalP"/>
    </source>
</evidence>
<feature type="signal peptide" evidence="1">
    <location>
        <begin position="1"/>
        <end position="20"/>
    </location>
</feature>
<reference evidence="2" key="1">
    <citation type="submission" date="2021-01" db="UniProtKB">
        <authorList>
            <consortium name="EnsemblMetazoa"/>
        </authorList>
    </citation>
    <scope>IDENTIFICATION</scope>
</reference>
<dbReference type="Proteomes" id="UP000594262">
    <property type="component" value="Unplaced"/>
</dbReference>
<evidence type="ECO:0008006" key="4">
    <source>
        <dbReference type="Google" id="ProtNLM"/>
    </source>
</evidence>
<organism evidence="2 3">
    <name type="scientific">Clytia hemisphaerica</name>
    <dbReference type="NCBI Taxonomy" id="252671"/>
    <lineage>
        <taxon>Eukaryota</taxon>
        <taxon>Metazoa</taxon>
        <taxon>Cnidaria</taxon>
        <taxon>Hydrozoa</taxon>
        <taxon>Hydroidolina</taxon>
        <taxon>Leptothecata</taxon>
        <taxon>Obeliida</taxon>
        <taxon>Clytiidae</taxon>
        <taxon>Clytia</taxon>
    </lineage>
</organism>
<sequence length="123" mass="13957">MSLKLNLVFLLFVSCLLVDATVINYPTQAIEAVCKEQASVYCIGNGRATSSPTLFSQCWNDWFDQCVDFYYRHGQFHRGDSNCISQDHSIDVCYQNEAKVEAPLLSMAPQTRSSKMTTMRTRV</sequence>
<dbReference type="PROSITE" id="PS51257">
    <property type="entry name" value="PROKAR_LIPOPROTEIN"/>
    <property type="match status" value="1"/>
</dbReference>
<accession>A0A7M5V7I9</accession>
<dbReference type="AlphaFoldDB" id="A0A7M5V7I9"/>